<proteinExistence type="predicted"/>
<dbReference type="RefSeq" id="XP_062637657.1">
    <property type="nucleotide sequence ID" value="XM_062780474.1"/>
</dbReference>
<feature type="compositionally biased region" description="Basic residues" evidence="2">
    <location>
        <begin position="503"/>
        <end position="516"/>
    </location>
</feature>
<keyword evidence="3" id="KW-1133">Transmembrane helix</keyword>
<keyword evidence="5" id="KW-1185">Reference proteome</keyword>
<feature type="transmembrane region" description="Helical" evidence="3">
    <location>
        <begin position="35"/>
        <end position="55"/>
    </location>
</feature>
<dbReference type="GeneID" id="87817087"/>
<gene>
    <name evidence="4" type="ORF">C8A04DRAFT_27972</name>
</gene>
<evidence type="ECO:0000256" key="2">
    <source>
        <dbReference type="SAM" id="MobiDB-lite"/>
    </source>
</evidence>
<feature type="transmembrane region" description="Helical" evidence="3">
    <location>
        <begin position="6"/>
        <end position="23"/>
    </location>
</feature>
<reference evidence="4" key="2">
    <citation type="submission" date="2023-05" db="EMBL/GenBank/DDBJ databases">
        <authorList>
            <consortium name="Lawrence Berkeley National Laboratory"/>
            <person name="Steindorff A."/>
            <person name="Hensen N."/>
            <person name="Bonometti L."/>
            <person name="Westerberg I."/>
            <person name="Brannstrom I.O."/>
            <person name="Guillou S."/>
            <person name="Cros-Aarteil S."/>
            <person name="Calhoun S."/>
            <person name="Haridas S."/>
            <person name="Kuo A."/>
            <person name="Mondo S."/>
            <person name="Pangilinan J."/>
            <person name="Riley R."/>
            <person name="Labutti K."/>
            <person name="Andreopoulos B."/>
            <person name="Lipzen A."/>
            <person name="Chen C."/>
            <person name="Yanf M."/>
            <person name="Daum C."/>
            <person name="Ng V."/>
            <person name="Clum A."/>
            <person name="Ohm R."/>
            <person name="Martin F."/>
            <person name="Silar P."/>
            <person name="Natvig D."/>
            <person name="Lalanne C."/>
            <person name="Gautier V."/>
            <person name="Ament-Velasquez S.L."/>
            <person name="Kruys A."/>
            <person name="Hutchinson M.I."/>
            <person name="Powell A.J."/>
            <person name="Barry K."/>
            <person name="Miller A.N."/>
            <person name="Grigoriev I.V."/>
            <person name="Debuchy R."/>
            <person name="Gladieux P."/>
            <person name="Thoren M.H."/>
            <person name="Johannesson H."/>
        </authorList>
    </citation>
    <scope>NUCLEOTIDE SEQUENCE</scope>
    <source>
        <strain evidence="4">CBS 141.50</strain>
    </source>
</reference>
<feature type="coiled-coil region" evidence="1">
    <location>
        <begin position="220"/>
        <end position="247"/>
    </location>
</feature>
<evidence type="ECO:0000256" key="1">
    <source>
        <dbReference type="SAM" id="Coils"/>
    </source>
</evidence>
<evidence type="ECO:0000256" key="3">
    <source>
        <dbReference type="SAM" id="Phobius"/>
    </source>
</evidence>
<dbReference type="EMBL" id="MU853578">
    <property type="protein sequence ID" value="KAK4144286.1"/>
    <property type="molecule type" value="Genomic_DNA"/>
</dbReference>
<name>A0AAN6V688_9PEZI</name>
<feature type="compositionally biased region" description="Low complexity" evidence="2">
    <location>
        <begin position="517"/>
        <end position="536"/>
    </location>
</feature>
<keyword evidence="3" id="KW-0812">Transmembrane</keyword>
<accession>A0AAN6V688</accession>
<sequence>MSYPVSSLYLLAFLAFTAIFLDLPRQVSGHFEMIGNVLCSLLLLPFAVLIALIALPPLPAWIRPPPVLFSVLCFFWTQLGRAVVAAYESRLRNVGLPRLVDDVLREEGRRSTLEPVYTKLRMRLTKQRELIASLFADLSNTVLEHNRRCVEFHTVFGLRPHPGILATKKYSDTEWSEPNVLVKMFYATDLKVVFLARKIKEFHAAALANDEQVQHLSAALDKERQALLDLDKKIAAHRSNLRRAEAESLRQLELMQKRSRRFDFENFVPTWRLGRSLASRQATPPLPAPVPAPDFEALFGCPQMALETVDVEIEMPDALPLVVGEPEELSIINIEMPDYVADPVDGSVVDVEMTDITMIDAPPSELLLCQGSPAFTASPLPPTPVPTVSAGTGMEVQLCEVEEDQSLVVNETQLQVGPFDFSPVGSPVAPVPAPAAPAPAPAPVPAPVRAPVVAPVFTPAPAPVVAPVFAPSVSLTAPAFSSATEQPAISFAFAPSAQPSTRRNNKPRSSMARRARAPAPVSQVSSAPVSSAPTTSAGAENALDFLRGICEEWIDKGALYMLDSQLCKDVSESWIEGWKQRCQDGLDDEFAPGPADCHLDNVSGGRKTIEFFKRQFRRRLDGPNEAGRLAVLGYFQRLGREYDLAFDPVAL</sequence>
<dbReference type="AlphaFoldDB" id="A0AAN6V688"/>
<comment type="caution">
    <text evidence="4">The sequence shown here is derived from an EMBL/GenBank/DDBJ whole genome shotgun (WGS) entry which is preliminary data.</text>
</comment>
<keyword evidence="3" id="KW-0472">Membrane</keyword>
<organism evidence="4 5">
    <name type="scientific">Dichotomopilus funicola</name>
    <dbReference type="NCBI Taxonomy" id="1934379"/>
    <lineage>
        <taxon>Eukaryota</taxon>
        <taxon>Fungi</taxon>
        <taxon>Dikarya</taxon>
        <taxon>Ascomycota</taxon>
        <taxon>Pezizomycotina</taxon>
        <taxon>Sordariomycetes</taxon>
        <taxon>Sordariomycetidae</taxon>
        <taxon>Sordariales</taxon>
        <taxon>Chaetomiaceae</taxon>
        <taxon>Dichotomopilus</taxon>
    </lineage>
</organism>
<dbReference type="Proteomes" id="UP001302676">
    <property type="component" value="Unassembled WGS sequence"/>
</dbReference>
<feature type="region of interest" description="Disordered" evidence="2">
    <location>
        <begin position="492"/>
        <end position="536"/>
    </location>
</feature>
<evidence type="ECO:0000313" key="5">
    <source>
        <dbReference type="Proteomes" id="UP001302676"/>
    </source>
</evidence>
<protein>
    <submittedName>
        <fullName evidence="4">Uncharacterized protein</fullName>
    </submittedName>
</protein>
<evidence type="ECO:0000313" key="4">
    <source>
        <dbReference type="EMBL" id="KAK4144286.1"/>
    </source>
</evidence>
<reference evidence="4" key="1">
    <citation type="journal article" date="2023" name="Mol. Phylogenet. Evol.">
        <title>Genome-scale phylogeny and comparative genomics of the fungal order Sordariales.</title>
        <authorList>
            <person name="Hensen N."/>
            <person name="Bonometti L."/>
            <person name="Westerberg I."/>
            <person name="Brannstrom I.O."/>
            <person name="Guillou S."/>
            <person name="Cros-Aarteil S."/>
            <person name="Calhoun S."/>
            <person name="Haridas S."/>
            <person name="Kuo A."/>
            <person name="Mondo S."/>
            <person name="Pangilinan J."/>
            <person name="Riley R."/>
            <person name="LaButti K."/>
            <person name="Andreopoulos B."/>
            <person name="Lipzen A."/>
            <person name="Chen C."/>
            <person name="Yan M."/>
            <person name="Daum C."/>
            <person name="Ng V."/>
            <person name="Clum A."/>
            <person name="Steindorff A."/>
            <person name="Ohm R.A."/>
            <person name="Martin F."/>
            <person name="Silar P."/>
            <person name="Natvig D.O."/>
            <person name="Lalanne C."/>
            <person name="Gautier V."/>
            <person name="Ament-Velasquez S.L."/>
            <person name="Kruys A."/>
            <person name="Hutchinson M.I."/>
            <person name="Powell A.J."/>
            <person name="Barry K."/>
            <person name="Miller A.N."/>
            <person name="Grigoriev I.V."/>
            <person name="Debuchy R."/>
            <person name="Gladieux P."/>
            <person name="Hiltunen Thoren M."/>
            <person name="Johannesson H."/>
        </authorList>
    </citation>
    <scope>NUCLEOTIDE SEQUENCE</scope>
    <source>
        <strain evidence="4">CBS 141.50</strain>
    </source>
</reference>
<keyword evidence="1" id="KW-0175">Coiled coil</keyword>